<dbReference type="Gene3D" id="2.40.110.10">
    <property type="entry name" value="Butyryl-CoA Dehydrogenase, subunit A, domain 2"/>
    <property type="match status" value="1"/>
</dbReference>
<keyword evidence="14" id="KW-1185">Reference proteome</keyword>
<dbReference type="InterPro" id="IPR045851">
    <property type="entry name" value="AMP-bd_C_sf"/>
</dbReference>
<reference evidence="14" key="1">
    <citation type="submission" date="2018-05" db="EMBL/GenBank/DDBJ databases">
        <title>Azospirillum thermophila sp. nov., a novel isolated from hot spring.</title>
        <authorList>
            <person name="Zhao Z."/>
        </authorList>
    </citation>
    <scope>NUCLEOTIDE SEQUENCE [LARGE SCALE GENOMIC DNA]</scope>
    <source>
        <strain evidence="14">CFH 70021</strain>
    </source>
</reference>
<keyword evidence="4" id="KW-0596">Phosphopantetheine</keyword>
<evidence type="ECO:0000256" key="6">
    <source>
        <dbReference type="ARBA" id="ARBA00022598"/>
    </source>
</evidence>
<dbReference type="InterPro" id="IPR009081">
    <property type="entry name" value="PP-bd_ACP"/>
</dbReference>
<evidence type="ECO:0000256" key="3">
    <source>
        <dbReference type="ARBA" id="ARBA00009347"/>
    </source>
</evidence>
<dbReference type="CDD" id="cd00567">
    <property type="entry name" value="ACAD"/>
    <property type="match status" value="1"/>
</dbReference>
<keyword evidence="10" id="KW-0443">Lipid metabolism</keyword>
<evidence type="ECO:0000256" key="7">
    <source>
        <dbReference type="ARBA" id="ARBA00022630"/>
    </source>
</evidence>
<dbReference type="InterPro" id="IPR013786">
    <property type="entry name" value="AcylCoA_DH/ox_N"/>
</dbReference>
<dbReference type="SUPFAM" id="SSF47336">
    <property type="entry name" value="ACP-like"/>
    <property type="match status" value="1"/>
</dbReference>
<dbReference type="GO" id="GO:0006633">
    <property type="term" value="P:fatty acid biosynthetic process"/>
    <property type="evidence" value="ECO:0007669"/>
    <property type="project" value="TreeGrafter"/>
</dbReference>
<dbReference type="GO" id="GO:0071766">
    <property type="term" value="P:Actinobacterium-type cell wall biogenesis"/>
    <property type="evidence" value="ECO:0007669"/>
    <property type="project" value="UniProtKB-ARBA"/>
</dbReference>
<dbReference type="Gene3D" id="1.10.1200.10">
    <property type="entry name" value="ACP-like"/>
    <property type="match status" value="1"/>
</dbReference>
<keyword evidence="8" id="KW-0274">FAD</keyword>
<dbReference type="InterPro" id="IPR046373">
    <property type="entry name" value="Acyl-CoA_Oxase/DH_mid-dom_sf"/>
</dbReference>
<dbReference type="InterPro" id="IPR042099">
    <property type="entry name" value="ANL_N_sf"/>
</dbReference>
<dbReference type="PANTHER" id="PTHR22754:SF32">
    <property type="entry name" value="DISCO-INTERACTING PROTEIN 2"/>
    <property type="match status" value="1"/>
</dbReference>
<name>A0A2S2CV19_9PROT</name>
<dbReference type="PROSITE" id="PS50075">
    <property type="entry name" value="CARRIER"/>
    <property type="match status" value="1"/>
</dbReference>
<dbReference type="SMART" id="SM00823">
    <property type="entry name" value="PKS_PP"/>
    <property type="match status" value="1"/>
</dbReference>
<dbReference type="SUPFAM" id="SSF56645">
    <property type="entry name" value="Acyl-CoA dehydrogenase NM domain-like"/>
    <property type="match status" value="1"/>
</dbReference>
<dbReference type="Pfam" id="PF00550">
    <property type="entry name" value="PP-binding"/>
    <property type="match status" value="1"/>
</dbReference>
<dbReference type="Gene3D" id="3.30.300.30">
    <property type="match status" value="1"/>
</dbReference>
<evidence type="ECO:0000256" key="2">
    <source>
        <dbReference type="ARBA" id="ARBA00006432"/>
    </source>
</evidence>
<feature type="domain" description="Carrier" evidence="12">
    <location>
        <begin position="1202"/>
        <end position="1279"/>
    </location>
</feature>
<evidence type="ECO:0000256" key="8">
    <source>
        <dbReference type="ARBA" id="ARBA00022827"/>
    </source>
</evidence>
<comment type="similarity">
    <text evidence="2">Belongs to the ATP-dependent AMP-binding enzyme family.</text>
</comment>
<dbReference type="Pfam" id="PF02771">
    <property type="entry name" value="Acyl-CoA_dh_N"/>
    <property type="match status" value="1"/>
</dbReference>
<dbReference type="FunFam" id="3.40.50.12780:FF:000013">
    <property type="entry name" value="Long-chain-fatty-acid--AMP ligase FadD32"/>
    <property type="match status" value="1"/>
</dbReference>
<dbReference type="Proteomes" id="UP000245629">
    <property type="component" value="Chromosome 3"/>
</dbReference>
<dbReference type="PROSITE" id="PS00012">
    <property type="entry name" value="PHOSPHOPANTETHEINE"/>
    <property type="match status" value="1"/>
</dbReference>
<dbReference type="KEGG" id="azz:DEW08_19745"/>
<dbReference type="EMBL" id="CP029354">
    <property type="protein sequence ID" value="AWK88326.1"/>
    <property type="molecule type" value="Genomic_DNA"/>
</dbReference>
<dbReference type="PANTHER" id="PTHR22754">
    <property type="entry name" value="DISCO-INTERACTING PROTEIN 2 DIP2 -RELATED"/>
    <property type="match status" value="1"/>
</dbReference>
<evidence type="ECO:0000256" key="1">
    <source>
        <dbReference type="ARBA" id="ARBA00001974"/>
    </source>
</evidence>
<keyword evidence="5" id="KW-0597">Phosphoprotein</keyword>
<dbReference type="SMART" id="SM01294">
    <property type="entry name" value="PKS_PP_betabranch"/>
    <property type="match status" value="1"/>
</dbReference>
<feature type="region of interest" description="Disordered" evidence="11">
    <location>
        <begin position="600"/>
        <end position="645"/>
    </location>
</feature>
<keyword evidence="7" id="KW-0285">Flavoprotein</keyword>
<organism evidence="13 14">
    <name type="scientific">Azospirillum thermophilum</name>
    <dbReference type="NCBI Taxonomy" id="2202148"/>
    <lineage>
        <taxon>Bacteria</taxon>
        <taxon>Pseudomonadati</taxon>
        <taxon>Pseudomonadota</taxon>
        <taxon>Alphaproteobacteria</taxon>
        <taxon>Rhodospirillales</taxon>
        <taxon>Azospirillaceae</taxon>
        <taxon>Azospirillum</taxon>
    </lineage>
</organism>
<sequence length="1320" mass="139719">MRLGGPAPSGNDRCSPFLAKVFALSNWPSIVSLLRARAGAEPQRTAYSFLSLADARETCLSYGDLDLRARATAARLQREGVGTAPGGAPESTVLLVFPAGFDFLASFFGCLYGGAVAVPVRYPNPKRPLTHLKGVAADSGATLGLTTAELRPVVAEQLPGIRWLVPEEIDPAEAAGWTDPQAAAAHVAYLQYTSGSTAAPKGVVVGHGHIMANSADFSRQFGVGPDSRTLSWLPHYHDLGLVFGCLQPVFVGCAAFLMTPVAFAQRPLSWLEAITRHRITHTGAPNFAYQSCLDIPEAQRAGLDLSSLQVCINGAEPVRADTVEAFTASFAAQGFPAAAMCPGYGLAECTLVATACGPGKLPTIRTVRPDRMADGVFEPVAEGEPGRRLVASGGTDVEATILVVDPLSGEPCAPGRFGEIWIAGPSVAGGYWKRPDLSARKFAGRLAAHGGRPFLRTGDLGAIHHGEVYVLGRMDDLIIIRGANHSAEDLELTVEGCDPALQPGGGAAFTVELQGEARLVIAHEVRRSALRGLDPDRLVKAILRTVSENHDLEVSAVVLLKPRGLPKTHSGKKQRHACRRDLLAGALREVARWVTPKLKDALAPPQPPEPAAATPAAPSSTDSTERQSMTTAAAATADRRVPGKEGFTDKVKDLAGWLRSYGAERLNSRLMDERRSIPPYVVLDLGNRGVLGLQAPVEYGGLGLDNRELAVALQQLAAVDTTIGSFCAVNNALGLRPILRHATAEKKAELLPILAPGRQLASFAMTEADAGSHVRNLSALGRPDGQGGWTLWGTKLWSGSAGWAGVINTFVRTEEGVTGFVLRQGSPGLRVGPEALTMGLRAMVQSEVRLEGVRVGRGDLLGGLGDGMTPAIDTMEFGRFAVAAMSLGVIKRCLQLSARHGGRRVIATGRLLDNPATLMRISDLTAAAAAIEALVSTVADRLDRNLPIPPDLFCACKSAGPEYAWRAADHLMQQMAGRGYIETNIAPQIFRDARVLRIFEGPTEPMNMHIGSRLIHTPEELRRFVADELGEPVLAAEIQVAAARIWERCQQAGAKLGDPSAVKQWAYLQAGEVAVYGLLLAAVRFRGRLLAAAGTPDALLRRAEEWARVRFDRRLAKALSATAAETVLLDSRAVEELVAGYEETIGDVEQTLAGEELSLDPLMRRAAPPPFGPPAVPDAPAAPAAPAPAAAAAGAATAVADGRAQEIAGWLKDWLAGEFQRDAAAIGEDDRFSEFGMDSVTAMMLTGALEQWLGADLNPTLVWDHPTVGGLAAHLATLSGGSGRAPAGDAVRSELSLLAQIDEMSEEELASLVAQYSDAE</sequence>
<evidence type="ECO:0000313" key="13">
    <source>
        <dbReference type="EMBL" id="AWK88326.1"/>
    </source>
</evidence>
<comment type="cofactor">
    <cofactor evidence="1">
        <name>FAD</name>
        <dbReference type="ChEBI" id="CHEBI:57692"/>
    </cofactor>
</comment>
<dbReference type="CDD" id="cd05931">
    <property type="entry name" value="FAAL"/>
    <property type="match status" value="1"/>
</dbReference>
<dbReference type="InterPro" id="IPR009100">
    <property type="entry name" value="AcylCoA_DH/oxidase_NM_dom_sf"/>
</dbReference>
<evidence type="ECO:0000256" key="10">
    <source>
        <dbReference type="ARBA" id="ARBA00023098"/>
    </source>
</evidence>
<evidence type="ECO:0000256" key="11">
    <source>
        <dbReference type="SAM" id="MobiDB-lite"/>
    </source>
</evidence>
<dbReference type="Pfam" id="PF00501">
    <property type="entry name" value="AMP-binding"/>
    <property type="match status" value="1"/>
</dbReference>
<feature type="compositionally biased region" description="Polar residues" evidence="11">
    <location>
        <begin position="619"/>
        <end position="629"/>
    </location>
</feature>
<accession>A0A2S2CV19</accession>
<protein>
    <submittedName>
        <fullName evidence="13">AMP-dependent synthetase</fullName>
    </submittedName>
</protein>
<comment type="similarity">
    <text evidence="3">Belongs to the acyl-CoA dehydrogenase family.</text>
</comment>
<dbReference type="Gene3D" id="1.20.140.10">
    <property type="entry name" value="Butyryl-CoA Dehydrogenase, subunit A, domain 3"/>
    <property type="match status" value="1"/>
</dbReference>
<dbReference type="InterPro" id="IPR037069">
    <property type="entry name" value="AcylCoA_DH/ox_N_sf"/>
</dbReference>
<dbReference type="Gene3D" id="3.40.50.12780">
    <property type="entry name" value="N-terminal domain of ligase-like"/>
    <property type="match status" value="1"/>
</dbReference>
<dbReference type="Gene3D" id="1.10.540.10">
    <property type="entry name" value="Acyl-CoA dehydrogenase/oxidase, N-terminal domain"/>
    <property type="match status" value="1"/>
</dbReference>
<keyword evidence="9" id="KW-0276">Fatty acid metabolism</keyword>
<dbReference type="InterPro" id="IPR040097">
    <property type="entry name" value="FAAL/FAAC"/>
</dbReference>
<dbReference type="InterPro" id="IPR009075">
    <property type="entry name" value="AcylCo_DH/oxidase_C"/>
</dbReference>
<dbReference type="SUPFAM" id="SSF56801">
    <property type="entry name" value="Acetyl-CoA synthetase-like"/>
    <property type="match status" value="1"/>
</dbReference>
<dbReference type="Pfam" id="PF00441">
    <property type="entry name" value="Acyl-CoA_dh_1"/>
    <property type="match status" value="1"/>
</dbReference>
<gene>
    <name evidence="13" type="ORF">DEW08_19745</name>
</gene>
<dbReference type="InterPro" id="IPR020806">
    <property type="entry name" value="PKS_PP-bd"/>
</dbReference>
<evidence type="ECO:0000259" key="12">
    <source>
        <dbReference type="PROSITE" id="PS50075"/>
    </source>
</evidence>
<keyword evidence="6" id="KW-0436">Ligase</keyword>
<dbReference type="InterPro" id="IPR036736">
    <property type="entry name" value="ACP-like_sf"/>
</dbReference>
<dbReference type="GO" id="GO:0070566">
    <property type="term" value="F:adenylyltransferase activity"/>
    <property type="evidence" value="ECO:0007669"/>
    <property type="project" value="TreeGrafter"/>
</dbReference>
<dbReference type="InterPro" id="IPR006162">
    <property type="entry name" value="Ppantetheine_attach_site"/>
</dbReference>
<dbReference type="GO" id="GO:0016627">
    <property type="term" value="F:oxidoreductase activity, acting on the CH-CH group of donors"/>
    <property type="evidence" value="ECO:0007669"/>
    <property type="project" value="InterPro"/>
</dbReference>
<dbReference type="GO" id="GO:0005886">
    <property type="term" value="C:plasma membrane"/>
    <property type="evidence" value="ECO:0007669"/>
    <property type="project" value="TreeGrafter"/>
</dbReference>
<dbReference type="InterPro" id="IPR000873">
    <property type="entry name" value="AMP-dep_synth/lig_dom"/>
</dbReference>
<evidence type="ECO:0000256" key="9">
    <source>
        <dbReference type="ARBA" id="ARBA00022832"/>
    </source>
</evidence>
<dbReference type="InterPro" id="IPR036250">
    <property type="entry name" value="AcylCo_DH-like_C"/>
</dbReference>
<dbReference type="InterPro" id="IPR025110">
    <property type="entry name" value="AMP-bd_C"/>
</dbReference>
<proteinExistence type="inferred from homology"/>
<dbReference type="GO" id="GO:0050660">
    <property type="term" value="F:flavin adenine dinucleotide binding"/>
    <property type="evidence" value="ECO:0007669"/>
    <property type="project" value="InterPro"/>
</dbReference>
<dbReference type="GO" id="GO:0016874">
    <property type="term" value="F:ligase activity"/>
    <property type="evidence" value="ECO:0007669"/>
    <property type="project" value="UniProtKB-KW"/>
</dbReference>
<evidence type="ECO:0000256" key="5">
    <source>
        <dbReference type="ARBA" id="ARBA00022553"/>
    </source>
</evidence>
<dbReference type="Pfam" id="PF02770">
    <property type="entry name" value="Acyl-CoA_dh_M"/>
    <property type="match status" value="1"/>
</dbReference>
<dbReference type="InterPro" id="IPR006091">
    <property type="entry name" value="Acyl-CoA_Oxase/DH_mid-dom"/>
</dbReference>
<dbReference type="GO" id="GO:0031177">
    <property type="term" value="F:phosphopantetheine binding"/>
    <property type="evidence" value="ECO:0007669"/>
    <property type="project" value="InterPro"/>
</dbReference>
<evidence type="ECO:0000256" key="4">
    <source>
        <dbReference type="ARBA" id="ARBA00022450"/>
    </source>
</evidence>
<dbReference type="SUPFAM" id="SSF47203">
    <property type="entry name" value="Acyl-CoA dehydrogenase C-terminal domain-like"/>
    <property type="match status" value="1"/>
</dbReference>
<dbReference type="Pfam" id="PF23024">
    <property type="entry name" value="AMP-dom_DIP2-like"/>
    <property type="match status" value="1"/>
</dbReference>
<evidence type="ECO:0000313" key="14">
    <source>
        <dbReference type="Proteomes" id="UP000245629"/>
    </source>
</evidence>